<dbReference type="Proteomes" id="UP000774570">
    <property type="component" value="Unassembled WGS sequence"/>
</dbReference>
<evidence type="ECO:0000259" key="3">
    <source>
        <dbReference type="Pfam" id="PF13399"/>
    </source>
</evidence>
<dbReference type="PANTHER" id="PTHR33392">
    <property type="entry name" value="POLYISOPRENYL-TEICHOIC ACID--PEPTIDOGLYCAN TEICHOIC ACID TRANSFERASE TAGU"/>
    <property type="match status" value="1"/>
</dbReference>
<dbReference type="PANTHER" id="PTHR33392:SF6">
    <property type="entry name" value="POLYISOPRENYL-TEICHOIC ACID--PEPTIDOGLYCAN TEICHOIC ACID TRANSFERASE TAGU"/>
    <property type="match status" value="1"/>
</dbReference>
<sequence length="451" mass="47351">MDEPRRRRSRPHGLPAWSSIALAAVLVTGSLSAYGYYYRLQGSIEHEDTDGLIGGGRPKKLNGALNILLIGSDGRNGANARFGRGLRNKAPASDTMILLHLSPGGEQAMGISFPRDLMVPIPACTKPGGGRTPAYALQQINVAMALAGPSCTVKTIEQVSSIKIDHFVQVDFVGFEGVTKAVGGVPICLPHDVRDPQAGLYMTRGTHTVKGAQALAYVRSRHAFGDGTDTGRIKRQQKFLGSLAQQAMRGDVLANPVRLNALLNSVAKSLKTDSGLSTVKMLAILQGVRGLKASDLRFVTVPSGPWSQNRDRVALTPAAAPFFAAVRADRTVPKTAPKPTAQAGRLRVLNASGNEGQAKAAADALRTRGYTITKVGNLKTASFTRIRYGAGDRAAAEALAKVVPRATLTPTASAAPGVLDLVIGPGFTVPKDAGGGITRQAGEIRADDALC</sequence>
<dbReference type="Gene3D" id="3.40.630.190">
    <property type="entry name" value="LCP protein"/>
    <property type="match status" value="1"/>
</dbReference>
<dbReference type="EMBL" id="JAIBOA010000013">
    <property type="protein sequence ID" value="MBW8484865.1"/>
    <property type="molecule type" value="Genomic_DNA"/>
</dbReference>
<evidence type="ECO:0000313" key="4">
    <source>
        <dbReference type="EMBL" id="MBW8484865.1"/>
    </source>
</evidence>
<protein>
    <submittedName>
        <fullName evidence="4">LCP family protein</fullName>
    </submittedName>
</protein>
<gene>
    <name evidence="4" type="ORF">K1Y72_20955</name>
</gene>
<dbReference type="InterPro" id="IPR050922">
    <property type="entry name" value="LytR/CpsA/Psr_CW_biosynth"/>
</dbReference>
<reference evidence="4 5" key="1">
    <citation type="submission" date="2021-07" db="EMBL/GenBank/DDBJ databases">
        <title>Actinomadura sp. PM05-2 isolated from lichen.</title>
        <authorList>
            <person name="Somphong A."/>
            <person name="Phongsopitanun W."/>
            <person name="Tanasupawat S."/>
            <person name="Peongsungnone V."/>
        </authorList>
    </citation>
    <scope>NUCLEOTIDE SEQUENCE [LARGE SCALE GENOMIC DNA]</scope>
    <source>
        <strain evidence="4 5">PM05-2</strain>
    </source>
</reference>
<feature type="domain" description="Cell envelope-related transcriptional attenuator" evidence="2">
    <location>
        <begin position="93"/>
        <end position="247"/>
    </location>
</feature>
<keyword evidence="5" id="KW-1185">Reference proteome</keyword>
<dbReference type="InterPro" id="IPR004474">
    <property type="entry name" value="LytR_CpsA_psr"/>
</dbReference>
<name>A0ABS7FWQ9_9ACTN</name>
<comment type="caution">
    <text evidence="4">The sequence shown here is derived from an EMBL/GenBank/DDBJ whole genome shotgun (WGS) entry which is preliminary data.</text>
</comment>
<dbReference type="Pfam" id="PF13399">
    <property type="entry name" value="LytR_C"/>
    <property type="match status" value="1"/>
</dbReference>
<feature type="domain" description="LytR/CpsA/Psr regulator C-terminal" evidence="3">
    <location>
        <begin position="345"/>
        <end position="427"/>
    </location>
</feature>
<dbReference type="Gene3D" id="3.30.70.2390">
    <property type="match status" value="1"/>
</dbReference>
<proteinExistence type="inferred from homology"/>
<dbReference type="Pfam" id="PF03816">
    <property type="entry name" value="LytR_cpsA_psr"/>
    <property type="match status" value="1"/>
</dbReference>
<evidence type="ECO:0000313" key="5">
    <source>
        <dbReference type="Proteomes" id="UP000774570"/>
    </source>
</evidence>
<accession>A0ABS7FWQ9</accession>
<dbReference type="NCBIfam" id="TIGR00350">
    <property type="entry name" value="lytR_cpsA_psr"/>
    <property type="match status" value="1"/>
</dbReference>
<comment type="similarity">
    <text evidence="1">Belongs to the LytR/CpsA/Psr (LCP) family.</text>
</comment>
<dbReference type="InterPro" id="IPR027381">
    <property type="entry name" value="LytR/CpsA/Psr_C"/>
</dbReference>
<organism evidence="4 5">
    <name type="scientific">Actinomadura parmotrematis</name>
    <dbReference type="NCBI Taxonomy" id="2864039"/>
    <lineage>
        <taxon>Bacteria</taxon>
        <taxon>Bacillati</taxon>
        <taxon>Actinomycetota</taxon>
        <taxon>Actinomycetes</taxon>
        <taxon>Streptosporangiales</taxon>
        <taxon>Thermomonosporaceae</taxon>
        <taxon>Actinomadura</taxon>
    </lineage>
</organism>
<evidence type="ECO:0000259" key="2">
    <source>
        <dbReference type="Pfam" id="PF03816"/>
    </source>
</evidence>
<dbReference type="RefSeq" id="WP_220168094.1">
    <property type="nucleotide sequence ID" value="NZ_JAIBOA010000013.1"/>
</dbReference>
<evidence type="ECO:0000256" key="1">
    <source>
        <dbReference type="ARBA" id="ARBA00006068"/>
    </source>
</evidence>